<evidence type="ECO:0000313" key="4">
    <source>
        <dbReference type="Proteomes" id="UP000608955"/>
    </source>
</evidence>
<evidence type="ECO:0000256" key="1">
    <source>
        <dbReference type="SAM" id="MobiDB-lite"/>
    </source>
</evidence>
<name>A0A918Y070_9ACTN</name>
<reference evidence="3" key="1">
    <citation type="journal article" date="2014" name="Int. J. Syst. Evol. Microbiol.">
        <title>Complete genome sequence of Corynebacterium casei LMG S-19264T (=DSM 44701T), isolated from a smear-ripened cheese.</title>
        <authorList>
            <consortium name="US DOE Joint Genome Institute (JGI-PGF)"/>
            <person name="Walter F."/>
            <person name="Albersmeier A."/>
            <person name="Kalinowski J."/>
            <person name="Ruckert C."/>
        </authorList>
    </citation>
    <scope>NUCLEOTIDE SEQUENCE</scope>
    <source>
        <strain evidence="3">JCM 4654</strain>
    </source>
</reference>
<sequence length="229" mass="24314">MAFRGPKVWLWRWRRNPLKRRADTVEAWALLGAWVVTVLAGVLAGWTASRGVEHGLARERLDWRPAVALVIRQAPGSSGSAAAGTANGGGRPVGDGSGVGTGGEVDDPNAVDAMNTASDGGGPRVWTEVRWTGQDGTPHTGQARVRPGSAVGTPVTVWTDSGGRLVTRPATAAQAHTRAVMIGALVGVSAAAVPFVAGRVVRGRLERRRLDQWDTEWTDFGPTWSRKTW</sequence>
<evidence type="ECO:0008006" key="5">
    <source>
        <dbReference type="Google" id="ProtNLM"/>
    </source>
</evidence>
<dbReference type="PANTHER" id="PTHR42305">
    <property type="entry name" value="MEMBRANE PROTEIN RV1733C-RELATED"/>
    <property type="match status" value="1"/>
</dbReference>
<feature type="region of interest" description="Disordered" evidence="1">
    <location>
        <begin position="75"/>
        <end position="105"/>
    </location>
</feature>
<evidence type="ECO:0000313" key="3">
    <source>
        <dbReference type="EMBL" id="GHD86280.1"/>
    </source>
</evidence>
<protein>
    <recommendedName>
        <fullName evidence="5">Integral membrane protein</fullName>
    </recommendedName>
</protein>
<evidence type="ECO:0000256" key="2">
    <source>
        <dbReference type="SAM" id="Phobius"/>
    </source>
</evidence>
<accession>A0A918Y070</accession>
<organism evidence="3 4">
    <name type="scientific">Streptomyces naganishii JCM 4654</name>
    <dbReference type="NCBI Taxonomy" id="1306179"/>
    <lineage>
        <taxon>Bacteria</taxon>
        <taxon>Bacillati</taxon>
        <taxon>Actinomycetota</taxon>
        <taxon>Actinomycetes</taxon>
        <taxon>Kitasatosporales</taxon>
        <taxon>Streptomycetaceae</taxon>
        <taxon>Streptomyces</taxon>
    </lineage>
</organism>
<dbReference type="PANTHER" id="PTHR42305:SF1">
    <property type="entry name" value="MEMBRANE PROTEIN RV1733C-RELATED"/>
    <property type="match status" value="1"/>
</dbReference>
<dbReference type="EMBL" id="BMVF01000003">
    <property type="protein sequence ID" value="GHD86280.1"/>
    <property type="molecule type" value="Genomic_DNA"/>
</dbReference>
<feature type="compositionally biased region" description="Gly residues" evidence="1">
    <location>
        <begin position="86"/>
        <end position="103"/>
    </location>
</feature>
<proteinExistence type="predicted"/>
<feature type="compositionally biased region" description="Low complexity" evidence="1">
    <location>
        <begin position="75"/>
        <end position="85"/>
    </location>
</feature>
<keyword evidence="2" id="KW-0472">Membrane</keyword>
<dbReference type="Proteomes" id="UP000608955">
    <property type="component" value="Unassembled WGS sequence"/>
</dbReference>
<keyword evidence="2" id="KW-0812">Transmembrane</keyword>
<dbReference type="AlphaFoldDB" id="A0A918Y070"/>
<dbReference type="RefSeq" id="WP_190176810.1">
    <property type="nucleotide sequence ID" value="NZ_BMVF01000003.1"/>
</dbReference>
<comment type="caution">
    <text evidence="3">The sequence shown here is derived from an EMBL/GenBank/DDBJ whole genome shotgun (WGS) entry which is preliminary data.</text>
</comment>
<feature type="transmembrane region" description="Helical" evidence="2">
    <location>
        <begin position="179"/>
        <end position="201"/>
    </location>
</feature>
<gene>
    <name evidence="3" type="ORF">GCM10010508_13740</name>
</gene>
<dbReference type="InterPro" id="IPR039708">
    <property type="entry name" value="MT1774/Rv1733c-like"/>
</dbReference>
<keyword evidence="2" id="KW-1133">Transmembrane helix</keyword>
<keyword evidence="4" id="KW-1185">Reference proteome</keyword>
<reference evidence="3" key="2">
    <citation type="submission" date="2020-09" db="EMBL/GenBank/DDBJ databases">
        <authorList>
            <person name="Sun Q."/>
            <person name="Ohkuma M."/>
        </authorList>
    </citation>
    <scope>NUCLEOTIDE SEQUENCE</scope>
    <source>
        <strain evidence="3">JCM 4654</strain>
    </source>
</reference>